<evidence type="ECO:0000313" key="8">
    <source>
        <dbReference type="Proteomes" id="UP000190150"/>
    </source>
</evidence>
<dbReference type="GO" id="GO:0030313">
    <property type="term" value="C:cell envelope"/>
    <property type="evidence" value="ECO:0007669"/>
    <property type="project" value="UniProtKB-SubCell"/>
</dbReference>
<reference evidence="8" key="1">
    <citation type="submission" date="2017-02" db="EMBL/GenBank/DDBJ databases">
        <authorList>
            <person name="Varghese N."/>
            <person name="Submissions S."/>
        </authorList>
    </citation>
    <scope>NUCLEOTIDE SEQUENCE [LARGE SCALE GENOMIC DNA]</scope>
    <source>
        <strain evidence="8">DSM 24091</strain>
    </source>
</reference>
<evidence type="ECO:0000259" key="6">
    <source>
        <dbReference type="PROSITE" id="PS51352"/>
    </source>
</evidence>
<evidence type="ECO:0000256" key="4">
    <source>
        <dbReference type="ARBA" id="ARBA00023284"/>
    </source>
</evidence>
<evidence type="ECO:0000256" key="5">
    <source>
        <dbReference type="SAM" id="SignalP"/>
    </source>
</evidence>
<keyword evidence="2" id="KW-0201">Cytochrome c-type biogenesis</keyword>
<feature type="chain" id="PRO_5013115016" evidence="5">
    <location>
        <begin position="27"/>
        <end position="455"/>
    </location>
</feature>
<keyword evidence="7" id="KW-0413">Isomerase</keyword>
<dbReference type="PANTHER" id="PTHR42852">
    <property type="entry name" value="THIOL:DISULFIDE INTERCHANGE PROTEIN DSBE"/>
    <property type="match status" value="1"/>
</dbReference>
<evidence type="ECO:0000313" key="7">
    <source>
        <dbReference type="EMBL" id="SKB40007.1"/>
    </source>
</evidence>
<dbReference type="InterPro" id="IPR050553">
    <property type="entry name" value="Thioredoxin_ResA/DsbE_sf"/>
</dbReference>
<dbReference type="SUPFAM" id="SSF52833">
    <property type="entry name" value="Thioredoxin-like"/>
    <property type="match status" value="1"/>
</dbReference>
<evidence type="ECO:0000256" key="1">
    <source>
        <dbReference type="ARBA" id="ARBA00004196"/>
    </source>
</evidence>
<dbReference type="GO" id="GO:0016853">
    <property type="term" value="F:isomerase activity"/>
    <property type="evidence" value="ECO:0007669"/>
    <property type="project" value="UniProtKB-KW"/>
</dbReference>
<dbReference type="PANTHER" id="PTHR42852:SF6">
    <property type="entry name" value="THIOL:DISULFIDE INTERCHANGE PROTEIN DSBE"/>
    <property type="match status" value="1"/>
</dbReference>
<dbReference type="InterPro" id="IPR013740">
    <property type="entry name" value="Redoxin"/>
</dbReference>
<keyword evidence="5" id="KW-0732">Signal</keyword>
<name>A0A1T5AYY5_9SPHI</name>
<dbReference type="AlphaFoldDB" id="A0A1T5AYY5"/>
<keyword evidence="8" id="KW-1185">Reference proteome</keyword>
<dbReference type="InterPro" id="IPR013766">
    <property type="entry name" value="Thioredoxin_domain"/>
</dbReference>
<gene>
    <name evidence="7" type="ORF">SAMN05660841_00295</name>
</gene>
<dbReference type="RefSeq" id="WP_079640648.1">
    <property type="nucleotide sequence ID" value="NZ_FUZF01000001.1"/>
</dbReference>
<dbReference type="GO" id="GO:0016491">
    <property type="term" value="F:oxidoreductase activity"/>
    <property type="evidence" value="ECO:0007669"/>
    <property type="project" value="InterPro"/>
</dbReference>
<dbReference type="Gene3D" id="3.40.30.10">
    <property type="entry name" value="Glutaredoxin"/>
    <property type="match status" value="1"/>
</dbReference>
<protein>
    <submittedName>
        <fullName evidence="7">Thiol-disulfide isomerase or thioredoxin</fullName>
    </submittedName>
</protein>
<feature type="signal peptide" evidence="5">
    <location>
        <begin position="1"/>
        <end position="26"/>
    </location>
</feature>
<organism evidence="7 8">
    <name type="scientific">Sphingobacterium nematocida</name>
    <dbReference type="NCBI Taxonomy" id="1513896"/>
    <lineage>
        <taxon>Bacteria</taxon>
        <taxon>Pseudomonadati</taxon>
        <taxon>Bacteroidota</taxon>
        <taxon>Sphingobacteriia</taxon>
        <taxon>Sphingobacteriales</taxon>
        <taxon>Sphingobacteriaceae</taxon>
        <taxon>Sphingobacterium</taxon>
    </lineage>
</organism>
<dbReference type="STRING" id="1513896.SAMN05660841_00295"/>
<dbReference type="EMBL" id="FUZF01000001">
    <property type="protein sequence ID" value="SKB40007.1"/>
    <property type="molecule type" value="Genomic_DNA"/>
</dbReference>
<dbReference type="InterPro" id="IPR036249">
    <property type="entry name" value="Thioredoxin-like_sf"/>
</dbReference>
<dbReference type="CDD" id="cd02966">
    <property type="entry name" value="TlpA_like_family"/>
    <property type="match status" value="1"/>
</dbReference>
<keyword evidence="3" id="KW-1015">Disulfide bond</keyword>
<proteinExistence type="predicted"/>
<dbReference type="OrthoDB" id="1095575at2"/>
<dbReference type="PROSITE" id="PS51352">
    <property type="entry name" value="THIOREDOXIN_2"/>
    <property type="match status" value="1"/>
</dbReference>
<dbReference type="Pfam" id="PF08534">
    <property type="entry name" value="Redoxin"/>
    <property type="match status" value="1"/>
</dbReference>
<accession>A0A1T5AYY5</accession>
<dbReference type="GO" id="GO:0017004">
    <property type="term" value="P:cytochrome complex assembly"/>
    <property type="evidence" value="ECO:0007669"/>
    <property type="project" value="UniProtKB-KW"/>
</dbReference>
<comment type="subcellular location">
    <subcellularLocation>
        <location evidence="1">Cell envelope</location>
    </subcellularLocation>
</comment>
<keyword evidence="4" id="KW-0676">Redox-active center</keyword>
<feature type="domain" description="Thioredoxin" evidence="6">
    <location>
        <begin position="310"/>
        <end position="444"/>
    </location>
</feature>
<dbReference type="Proteomes" id="UP000190150">
    <property type="component" value="Unassembled WGS sequence"/>
</dbReference>
<sequence length="455" mass="51216">MKTHTKTFCVIIGAIIGLTLSLHAFAKESGKAVIRGKATVTKGIVVLYYGEQGKNLRERYDFNDGNFVVGTELEKPDFYLIYTSDPTLKKFNLYLQPEDDISIAVKNNKIILSVKGSALNQFYLDMSLQYGFKDSNHSDKEAYTGRIKAINTSTLAEVKEHRKILLAQTQAEYLTAAFGDYIQAKISPPSTPLAKTQFADWDLKFVPELTTCYNWIGLLNEFMYAKIDAGELKIHNANNWVADFASSISDQTLREAYIVELIHLMLKEKELVTIHDLAKQSLPLVKDKANVAKINTMLQDANKETIFKNSLPGTDFSTLTFHKPDGTKTTISDYKGKVVFIDIWATWCAPCIAEMPFLKRVEHGMEEEDIVFLSVCGNTKEVDWLNYLKKNNSTGEQLWLPGGTNSPFFRQIAGSGIPRFIILDKAGKMLNPKCYLRPSNPVLSVYLKDLVNKSI</sequence>
<evidence type="ECO:0000256" key="2">
    <source>
        <dbReference type="ARBA" id="ARBA00022748"/>
    </source>
</evidence>
<evidence type="ECO:0000256" key="3">
    <source>
        <dbReference type="ARBA" id="ARBA00023157"/>
    </source>
</evidence>